<dbReference type="Gene3D" id="3.10.25.10">
    <property type="entry name" value="Formyl transferase, C-terminal domain"/>
    <property type="match status" value="1"/>
</dbReference>
<dbReference type="NCBIfam" id="TIGR00460">
    <property type="entry name" value="fmt"/>
    <property type="match status" value="1"/>
</dbReference>
<dbReference type="SUPFAM" id="SSF50486">
    <property type="entry name" value="FMT C-terminal domain-like"/>
    <property type="match status" value="1"/>
</dbReference>
<dbReference type="InterPro" id="IPR041711">
    <property type="entry name" value="Met-tRNA-FMT_N"/>
</dbReference>
<feature type="binding site" evidence="8">
    <location>
        <begin position="108"/>
        <end position="111"/>
    </location>
    <ligand>
        <name>(6S)-5,6,7,8-tetrahydrofolate</name>
        <dbReference type="ChEBI" id="CHEBI:57453"/>
    </ligand>
</feature>
<evidence type="ECO:0000313" key="12">
    <source>
        <dbReference type="EMBL" id="GAA0445602.1"/>
    </source>
</evidence>
<reference evidence="12 13" key="1">
    <citation type="journal article" date="2019" name="Int. J. Syst. Evol. Microbiol.">
        <title>The Global Catalogue of Microorganisms (GCM) 10K type strain sequencing project: providing services to taxonomists for standard genome sequencing and annotation.</title>
        <authorList>
            <consortium name="The Broad Institute Genomics Platform"/>
            <consortium name="The Broad Institute Genome Sequencing Center for Infectious Disease"/>
            <person name="Wu L."/>
            <person name="Ma J."/>
        </authorList>
    </citation>
    <scope>NUCLEOTIDE SEQUENCE [LARGE SCALE GENOMIC DNA]</scope>
    <source>
        <strain evidence="12 13">JCM 12149</strain>
    </source>
</reference>
<dbReference type="InterPro" id="IPR011034">
    <property type="entry name" value="Formyl_transferase-like_C_sf"/>
</dbReference>
<evidence type="ECO:0000256" key="3">
    <source>
        <dbReference type="ARBA" id="ARBA00012261"/>
    </source>
</evidence>
<accession>A0ABN0ZEX7</accession>
<protein>
    <recommendedName>
        <fullName evidence="4 8">Methionyl-tRNA formyltransferase</fullName>
        <ecNumber evidence="3 8">2.1.2.9</ecNumber>
    </recommendedName>
</protein>
<evidence type="ECO:0000259" key="10">
    <source>
        <dbReference type="Pfam" id="PF00551"/>
    </source>
</evidence>
<evidence type="ECO:0000256" key="9">
    <source>
        <dbReference type="SAM" id="MobiDB-lite"/>
    </source>
</evidence>
<evidence type="ECO:0000256" key="2">
    <source>
        <dbReference type="ARBA" id="ARBA00010699"/>
    </source>
</evidence>
<keyword evidence="6 8" id="KW-0648">Protein biosynthesis</keyword>
<dbReference type="SUPFAM" id="SSF53328">
    <property type="entry name" value="Formyltransferase"/>
    <property type="match status" value="1"/>
</dbReference>
<evidence type="ECO:0000256" key="5">
    <source>
        <dbReference type="ARBA" id="ARBA00022679"/>
    </source>
</evidence>
<dbReference type="CDD" id="cd08704">
    <property type="entry name" value="Met_tRNA_FMT_C"/>
    <property type="match status" value="1"/>
</dbReference>
<dbReference type="EC" id="2.1.2.9" evidence="3 8"/>
<dbReference type="InterPro" id="IPR037022">
    <property type="entry name" value="Formyl_trans_C_sf"/>
</dbReference>
<dbReference type="RefSeq" id="WP_343753467.1">
    <property type="nucleotide sequence ID" value="NZ_BAAADM010000054.1"/>
</dbReference>
<keyword evidence="5 8" id="KW-0808">Transferase</keyword>
<dbReference type="PANTHER" id="PTHR11138">
    <property type="entry name" value="METHIONYL-TRNA FORMYLTRANSFERASE"/>
    <property type="match status" value="1"/>
</dbReference>
<evidence type="ECO:0000259" key="11">
    <source>
        <dbReference type="Pfam" id="PF02911"/>
    </source>
</evidence>
<organism evidence="12 13">
    <name type="scientific">Lentibacillus halophilus</name>
    <dbReference type="NCBI Taxonomy" id="295065"/>
    <lineage>
        <taxon>Bacteria</taxon>
        <taxon>Bacillati</taxon>
        <taxon>Bacillota</taxon>
        <taxon>Bacilli</taxon>
        <taxon>Bacillales</taxon>
        <taxon>Bacillaceae</taxon>
        <taxon>Lentibacillus</taxon>
    </lineage>
</organism>
<dbReference type="InterPro" id="IPR005793">
    <property type="entry name" value="Formyl_trans_C"/>
</dbReference>
<dbReference type="InterPro" id="IPR005794">
    <property type="entry name" value="Fmt"/>
</dbReference>
<keyword evidence="13" id="KW-1185">Reference proteome</keyword>
<dbReference type="InterPro" id="IPR044135">
    <property type="entry name" value="Met-tRNA-FMT_C"/>
</dbReference>
<feature type="region of interest" description="Disordered" evidence="9">
    <location>
        <begin position="35"/>
        <end position="56"/>
    </location>
</feature>
<dbReference type="InterPro" id="IPR002376">
    <property type="entry name" value="Formyl_transf_N"/>
</dbReference>
<feature type="domain" description="Formyl transferase N-terminal" evidence="10">
    <location>
        <begin position="3"/>
        <end position="178"/>
    </location>
</feature>
<evidence type="ECO:0000256" key="4">
    <source>
        <dbReference type="ARBA" id="ARBA00016014"/>
    </source>
</evidence>
<dbReference type="EMBL" id="BAAADM010000054">
    <property type="protein sequence ID" value="GAA0445602.1"/>
    <property type="molecule type" value="Genomic_DNA"/>
</dbReference>
<dbReference type="Pfam" id="PF02911">
    <property type="entry name" value="Formyl_trans_C"/>
    <property type="match status" value="1"/>
</dbReference>
<dbReference type="Proteomes" id="UP001501459">
    <property type="component" value="Unassembled WGS sequence"/>
</dbReference>
<dbReference type="PROSITE" id="PS00373">
    <property type="entry name" value="GART"/>
    <property type="match status" value="1"/>
</dbReference>
<comment type="similarity">
    <text evidence="2 8">Belongs to the Fmt family.</text>
</comment>
<dbReference type="Pfam" id="PF00551">
    <property type="entry name" value="Formyl_trans_N"/>
    <property type="match status" value="1"/>
</dbReference>
<dbReference type="HAMAP" id="MF_00182">
    <property type="entry name" value="Formyl_trans"/>
    <property type="match status" value="1"/>
</dbReference>
<dbReference type="Gene3D" id="3.40.50.170">
    <property type="entry name" value="Formyl transferase, N-terminal domain"/>
    <property type="match status" value="1"/>
</dbReference>
<dbReference type="InterPro" id="IPR001555">
    <property type="entry name" value="GART_AS"/>
</dbReference>
<comment type="function">
    <text evidence="1 8">Attaches a formyl group to the free amino group of methionyl-tRNA(fMet). The formyl group appears to play a dual role in the initiator identity of N-formylmethionyl-tRNA by promoting its recognition by IF2 and preventing the misappropriation of this tRNA by the elongation apparatus.</text>
</comment>
<comment type="catalytic activity">
    <reaction evidence="7 8">
        <text>L-methionyl-tRNA(fMet) + (6R)-10-formyltetrahydrofolate = N-formyl-L-methionyl-tRNA(fMet) + (6S)-5,6,7,8-tetrahydrofolate + H(+)</text>
        <dbReference type="Rhea" id="RHEA:24380"/>
        <dbReference type="Rhea" id="RHEA-COMP:9952"/>
        <dbReference type="Rhea" id="RHEA-COMP:9953"/>
        <dbReference type="ChEBI" id="CHEBI:15378"/>
        <dbReference type="ChEBI" id="CHEBI:57453"/>
        <dbReference type="ChEBI" id="CHEBI:78530"/>
        <dbReference type="ChEBI" id="CHEBI:78844"/>
        <dbReference type="ChEBI" id="CHEBI:195366"/>
        <dbReference type="EC" id="2.1.2.9"/>
    </reaction>
</comment>
<proteinExistence type="inferred from homology"/>
<comment type="caution">
    <text evidence="12">The sequence shown here is derived from an EMBL/GenBank/DDBJ whole genome shotgun (WGS) entry which is preliminary data.</text>
</comment>
<dbReference type="CDD" id="cd08646">
    <property type="entry name" value="FMT_core_Met-tRNA-FMT_N"/>
    <property type="match status" value="1"/>
</dbReference>
<name>A0ABN0ZEX7_9BACI</name>
<dbReference type="InterPro" id="IPR036477">
    <property type="entry name" value="Formyl_transf_N_sf"/>
</dbReference>
<sequence length="312" mass="34306">MKRMVFMGTPEFAVPILQSLIESGQEIALVVTQPDRPKGRKKVMTPPPVKTEAEKHGVPVMQPEHVKNDAVRILAYEPDLIITAAYGQILPSELLTTPPLGCINVHASLLPELRGGAPIHYAILQGKTKTGISIMYMAEKLDAGDVIAQREVPITEDEHVGHLHDKLAEAGADLLVDTLPSIVDGNITPEKQNDHLATFAPNLKREQEKIDWQQPRDMVYNHIRGLHPWPGAFTTYEGNVMKIWWGEKDTTTYAGSPGEMVHVDQEGAVVVCGDHKGIRVTNIQPAGKKSMTVGQYVQGSRDRLKIGTVMGD</sequence>
<evidence type="ECO:0000256" key="1">
    <source>
        <dbReference type="ARBA" id="ARBA00002606"/>
    </source>
</evidence>
<evidence type="ECO:0000313" key="13">
    <source>
        <dbReference type="Proteomes" id="UP001501459"/>
    </source>
</evidence>
<evidence type="ECO:0000256" key="8">
    <source>
        <dbReference type="HAMAP-Rule" id="MF_00182"/>
    </source>
</evidence>
<evidence type="ECO:0000256" key="6">
    <source>
        <dbReference type="ARBA" id="ARBA00022917"/>
    </source>
</evidence>
<dbReference type="PANTHER" id="PTHR11138:SF5">
    <property type="entry name" value="METHIONYL-TRNA FORMYLTRANSFERASE, MITOCHONDRIAL"/>
    <property type="match status" value="1"/>
</dbReference>
<gene>
    <name evidence="8 12" type="primary">fmt</name>
    <name evidence="12" type="ORF">GCM10008983_24000</name>
</gene>
<feature type="domain" description="Formyl transferase C-terminal" evidence="11">
    <location>
        <begin position="203"/>
        <end position="300"/>
    </location>
</feature>
<evidence type="ECO:0000256" key="7">
    <source>
        <dbReference type="ARBA" id="ARBA00048558"/>
    </source>
</evidence>